<protein>
    <submittedName>
        <fullName evidence="1">Uncharacterized protein</fullName>
    </submittedName>
</protein>
<sequence length="111" mass="13609">MLPKNVLLLINEYSKPVTRPDWRTIKILTQYRLFINIQNNIYKKDLFYNLYKSMETTEWFYTLNYISRLGIESYIHKHKTYNNNLIVDLLKMEGIRHAQKVYIENLYKIEL</sequence>
<name>A0A6C0JIP3_9ZZZZ</name>
<accession>A0A6C0JIP3</accession>
<evidence type="ECO:0000313" key="1">
    <source>
        <dbReference type="EMBL" id="QHU05552.1"/>
    </source>
</evidence>
<proteinExistence type="predicted"/>
<dbReference type="EMBL" id="MN740417">
    <property type="protein sequence ID" value="QHU05552.1"/>
    <property type="molecule type" value="Genomic_DNA"/>
</dbReference>
<reference evidence="1" key="1">
    <citation type="journal article" date="2020" name="Nature">
        <title>Giant virus diversity and host interactions through global metagenomics.</title>
        <authorList>
            <person name="Schulz F."/>
            <person name="Roux S."/>
            <person name="Paez-Espino D."/>
            <person name="Jungbluth S."/>
            <person name="Walsh D.A."/>
            <person name="Denef V.J."/>
            <person name="McMahon K.D."/>
            <person name="Konstantinidis K.T."/>
            <person name="Eloe-Fadrosh E.A."/>
            <person name="Kyrpides N.C."/>
            <person name="Woyke T."/>
        </authorList>
    </citation>
    <scope>NUCLEOTIDE SEQUENCE</scope>
    <source>
        <strain evidence="1">GVMAG-M-3300027736-24</strain>
    </source>
</reference>
<organism evidence="1">
    <name type="scientific">viral metagenome</name>
    <dbReference type="NCBI Taxonomy" id="1070528"/>
    <lineage>
        <taxon>unclassified sequences</taxon>
        <taxon>metagenomes</taxon>
        <taxon>organismal metagenomes</taxon>
    </lineage>
</organism>
<dbReference type="AlphaFoldDB" id="A0A6C0JIP3"/>